<gene>
    <name evidence="1" type="ORF">PFRI_13260</name>
</gene>
<proteinExistence type="predicted"/>
<dbReference type="EMBL" id="MLCB01000097">
    <property type="protein sequence ID" value="OJI94447.1"/>
    <property type="molecule type" value="Genomic_DNA"/>
</dbReference>
<evidence type="ECO:0000313" key="2">
    <source>
        <dbReference type="Proteomes" id="UP000184514"/>
    </source>
</evidence>
<dbReference type="AlphaFoldDB" id="A0A1L9NYU8"/>
<keyword evidence="2" id="KW-1185">Reference proteome</keyword>
<dbReference type="Proteomes" id="UP000184514">
    <property type="component" value="Unassembled WGS sequence"/>
</dbReference>
<evidence type="ECO:0000313" key="1">
    <source>
        <dbReference type="EMBL" id="OJI94447.1"/>
    </source>
</evidence>
<organism evidence="1 2">
    <name type="scientific">Planktotalea frisia</name>
    <dbReference type="NCBI Taxonomy" id="696762"/>
    <lineage>
        <taxon>Bacteria</taxon>
        <taxon>Pseudomonadati</taxon>
        <taxon>Pseudomonadota</taxon>
        <taxon>Alphaproteobacteria</taxon>
        <taxon>Rhodobacterales</taxon>
        <taxon>Paracoccaceae</taxon>
        <taxon>Planktotalea</taxon>
    </lineage>
</organism>
<name>A0A1L9NYU8_9RHOB</name>
<comment type="caution">
    <text evidence="1">The sequence shown here is derived from an EMBL/GenBank/DDBJ whole genome shotgun (WGS) entry which is preliminary data.</text>
</comment>
<protein>
    <submittedName>
        <fullName evidence="1">Uncharacterized protein</fullName>
    </submittedName>
</protein>
<accession>A0A1L9NYU8</accession>
<reference evidence="1 2" key="1">
    <citation type="submission" date="2016-10" db="EMBL/GenBank/DDBJ databases">
        <title>Genome sequence of Planktotalea frisia SH6-1.</title>
        <authorList>
            <person name="Poehlein A."/>
            <person name="Bakenhus I."/>
            <person name="Voget S."/>
            <person name="Brinkhoff T."/>
            <person name="Simon M."/>
        </authorList>
    </citation>
    <scope>NUCLEOTIDE SEQUENCE [LARGE SCALE GENOMIC DNA]</scope>
    <source>
        <strain evidence="1 2">SH6-1</strain>
    </source>
</reference>
<sequence length="84" mass="8878">MSPEPNEFFATLADEERAAASAHLASRIAGMSDQDDGPIRARIFAASTLIAGAELFANLDSPQAAATQLRRLADRLDAGQAVKH</sequence>